<evidence type="ECO:0000256" key="2">
    <source>
        <dbReference type="ARBA" id="ARBA00008787"/>
    </source>
</evidence>
<protein>
    <recommendedName>
        <fullName evidence="6">Flagellar secretion chaperone FliS</fullName>
    </recommendedName>
</protein>
<comment type="similarity">
    <text evidence="2 6">Belongs to the FliS family.</text>
</comment>
<name>A0A2S7VKW4_PHOAN</name>
<dbReference type="PANTHER" id="PTHR34773">
    <property type="entry name" value="FLAGELLAR SECRETION CHAPERONE FLIS"/>
    <property type="match status" value="1"/>
</dbReference>
<evidence type="ECO:0000256" key="5">
    <source>
        <dbReference type="ARBA" id="ARBA00023186"/>
    </source>
</evidence>
<keyword evidence="3 6" id="KW-0963">Cytoplasm</keyword>
<dbReference type="PANTHER" id="PTHR34773:SF1">
    <property type="entry name" value="FLAGELLAR SECRETION CHAPERONE FLIS"/>
    <property type="match status" value="1"/>
</dbReference>
<dbReference type="InterPro" id="IPR036584">
    <property type="entry name" value="FliS_sf"/>
</dbReference>
<evidence type="ECO:0000256" key="4">
    <source>
        <dbReference type="ARBA" id="ARBA00022795"/>
    </source>
</evidence>
<evidence type="ECO:0000256" key="1">
    <source>
        <dbReference type="ARBA" id="ARBA00004514"/>
    </source>
</evidence>
<keyword evidence="4 6" id="KW-1005">Bacterial flagellum biogenesis</keyword>
<proteinExistence type="inferred from homology"/>
<organism evidence="7 8">
    <name type="scientific">Photobacterium angustum</name>
    <dbReference type="NCBI Taxonomy" id="661"/>
    <lineage>
        <taxon>Bacteria</taxon>
        <taxon>Pseudomonadati</taxon>
        <taxon>Pseudomonadota</taxon>
        <taxon>Gammaproteobacteria</taxon>
        <taxon>Vibrionales</taxon>
        <taxon>Vibrionaceae</taxon>
        <taxon>Photobacterium</taxon>
    </lineage>
</organism>
<dbReference type="EMBL" id="MSCJ01000003">
    <property type="protein sequence ID" value="PQJ62794.1"/>
    <property type="molecule type" value="Genomic_DNA"/>
</dbReference>
<dbReference type="SUPFAM" id="SSF101116">
    <property type="entry name" value="Flagellar export chaperone FliS"/>
    <property type="match status" value="1"/>
</dbReference>
<dbReference type="PIRSF" id="PIRSF039090">
    <property type="entry name" value="Flis"/>
    <property type="match status" value="1"/>
</dbReference>
<keyword evidence="7" id="KW-0282">Flagellum</keyword>
<dbReference type="GO" id="GO:0005829">
    <property type="term" value="C:cytosol"/>
    <property type="evidence" value="ECO:0007669"/>
    <property type="project" value="UniProtKB-SubCell"/>
</dbReference>
<keyword evidence="5" id="KW-0143">Chaperone</keyword>
<comment type="subcellular location">
    <subcellularLocation>
        <location evidence="1 6">Cytoplasm</location>
        <location evidence="1 6">Cytosol</location>
    </subcellularLocation>
</comment>
<comment type="caution">
    <text evidence="7">The sequence shown here is derived from an EMBL/GenBank/DDBJ whole genome shotgun (WGS) entry which is preliminary data.</text>
</comment>
<accession>A0A2S7VKW4</accession>
<sequence>MLMQDAGFNSYQQVDLDAQAASASPHQLVLMLIDGFQDELIRAQGHIEAKRLDAKGISINKCMNILIGLDSALDLELGGEVAANLHDLYEFCQLELYQASVKNDISHLDNVTLVMNNIREGWQGFGQHAAK</sequence>
<dbReference type="Gene3D" id="1.20.120.340">
    <property type="entry name" value="Flagellar protein FliS"/>
    <property type="match status" value="1"/>
</dbReference>
<dbReference type="RefSeq" id="WP_005364335.1">
    <property type="nucleotide sequence ID" value="NZ_JAKJTG010000014.1"/>
</dbReference>
<evidence type="ECO:0000256" key="6">
    <source>
        <dbReference type="PIRNR" id="PIRNR039090"/>
    </source>
</evidence>
<dbReference type="InterPro" id="IPR003713">
    <property type="entry name" value="FliS"/>
</dbReference>
<dbReference type="CDD" id="cd16098">
    <property type="entry name" value="FliS"/>
    <property type="match status" value="1"/>
</dbReference>
<keyword evidence="7" id="KW-0969">Cilium</keyword>
<keyword evidence="7" id="KW-0966">Cell projection</keyword>
<dbReference type="GO" id="GO:0044780">
    <property type="term" value="P:bacterial-type flagellum assembly"/>
    <property type="evidence" value="ECO:0007669"/>
    <property type="project" value="InterPro"/>
</dbReference>
<evidence type="ECO:0000313" key="7">
    <source>
        <dbReference type="EMBL" id="PQJ62794.1"/>
    </source>
</evidence>
<gene>
    <name evidence="7" type="ORF">BTO08_21520</name>
</gene>
<dbReference type="NCBIfam" id="TIGR00208">
    <property type="entry name" value="fliS"/>
    <property type="match status" value="1"/>
</dbReference>
<evidence type="ECO:0000256" key="3">
    <source>
        <dbReference type="ARBA" id="ARBA00022490"/>
    </source>
</evidence>
<dbReference type="Proteomes" id="UP000238730">
    <property type="component" value="Unassembled WGS sequence"/>
</dbReference>
<dbReference type="OrthoDB" id="9792010at2"/>
<dbReference type="AlphaFoldDB" id="A0A2S7VKW4"/>
<reference evidence="7 8" key="1">
    <citation type="submission" date="2016-12" db="EMBL/GenBank/DDBJ databases">
        <title>Diversity of luminous bacteria.</title>
        <authorList>
            <person name="Yoshizawa S."/>
            <person name="Kogure K."/>
        </authorList>
    </citation>
    <scope>NUCLEOTIDE SEQUENCE [LARGE SCALE GENOMIC DNA]</scope>
    <source>
        <strain evidence="7 8">LC1-200</strain>
    </source>
</reference>
<dbReference type="Pfam" id="PF02561">
    <property type="entry name" value="FliS"/>
    <property type="match status" value="1"/>
</dbReference>
<evidence type="ECO:0000313" key="8">
    <source>
        <dbReference type="Proteomes" id="UP000238730"/>
    </source>
</evidence>